<comment type="caution">
    <text evidence="5">The sequence shown here is derived from an EMBL/GenBank/DDBJ whole genome shotgun (WGS) entry which is preliminary data.</text>
</comment>
<dbReference type="InterPro" id="IPR036188">
    <property type="entry name" value="FAD/NAD-bd_sf"/>
</dbReference>
<dbReference type="InterPro" id="IPR002938">
    <property type="entry name" value="FAD-bd"/>
</dbReference>
<dbReference type="PANTHER" id="PTHR13789:SF309">
    <property type="entry name" value="PUTATIVE (AFU_ORTHOLOGUE AFUA_6G14510)-RELATED"/>
    <property type="match status" value="1"/>
</dbReference>
<keyword evidence="2 5" id="KW-0503">Monooxygenase</keyword>
<dbReference type="RefSeq" id="WP_255890565.1">
    <property type="nucleotide sequence ID" value="NZ_JAFMZM010000003.1"/>
</dbReference>
<dbReference type="Gene3D" id="3.50.50.60">
    <property type="entry name" value="FAD/NAD(P)-binding domain"/>
    <property type="match status" value="1"/>
</dbReference>
<dbReference type="PANTHER" id="PTHR13789">
    <property type="entry name" value="MONOOXYGENASE"/>
    <property type="match status" value="1"/>
</dbReference>
<evidence type="ECO:0000313" key="5">
    <source>
        <dbReference type="EMBL" id="MFC7358661.1"/>
    </source>
</evidence>
<organism evidence="5 6">
    <name type="scientific">Nocardioides astragali</name>
    <dbReference type="NCBI Taxonomy" id="1776736"/>
    <lineage>
        <taxon>Bacteria</taxon>
        <taxon>Bacillati</taxon>
        <taxon>Actinomycetota</taxon>
        <taxon>Actinomycetes</taxon>
        <taxon>Propionibacteriales</taxon>
        <taxon>Nocardioidaceae</taxon>
        <taxon>Nocardioides</taxon>
    </lineage>
</organism>
<dbReference type="SUPFAM" id="SSF51905">
    <property type="entry name" value="FAD/NAD(P)-binding domain"/>
    <property type="match status" value="1"/>
</dbReference>
<dbReference type="GO" id="GO:0004497">
    <property type="term" value="F:monooxygenase activity"/>
    <property type="evidence" value="ECO:0007669"/>
    <property type="project" value="UniProtKB-KW"/>
</dbReference>
<dbReference type="Pfam" id="PF01494">
    <property type="entry name" value="FAD_binding_3"/>
    <property type="match status" value="1"/>
</dbReference>
<evidence type="ECO:0000256" key="3">
    <source>
        <dbReference type="SAM" id="MobiDB-lite"/>
    </source>
</evidence>
<name>A0ABW2MXY8_9ACTN</name>
<proteinExistence type="predicted"/>
<dbReference type="PRINTS" id="PR00420">
    <property type="entry name" value="RNGMNOXGNASE"/>
</dbReference>
<evidence type="ECO:0000259" key="4">
    <source>
        <dbReference type="Pfam" id="PF01494"/>
    </source>
</evidence>
<keyword evidence="6" id="KW-1185">Reference proteome</keyword>
<evidence type="ECO:0000256" key="1">
    <source>
        <dbReference type="ARBA" id="ARBA00023002"/>
    </source>
</evidence>
<dbReference type="EMBL" id="JBHTCH010000001">
    <property type="protein sequence ID" value="MFC7358661.1"/>
    <property type="molecule type" value="Genomic_DNA"/>
</dbReference>
<gene>
    <name evidence="5" type="ORF">ACFQO6_00155</name>
</gene>
<feature type="region of interest" description="Disordered" evidence="3">
    <location>
        <begin position="359"/>
        <end position="383"/>
    </location>
</feature>
<keyword evidence="1" id="KW-0560">Oxidoreductase</keyword>
<dbReference type="InterPro" id="IPR050493">
    <property type="entry name" value="FAD-dep_Monooxygenase_BioMet"/>
</dbReference>
<accession>A0ABW2MXY8</accession>
<evidence type="ECO:0000313" key="6">
    <source>
        <dbReference type="Proteomes" id="UP001596524"/>
    </source>
</evidence>
<evidence type="ECO:0000256" key="2">
    <source>
        <dbReference type="ARBA" id="ARBA00023033"/>
    </source>
</evidence>
<protein>
    <submittedName>
        <fullName evidence="5">FAD-dependent monooxygenase</fullName>
    </submittedName>
</protein>
<feature type="domain" description="FAD-binding" evidence="4">
    <location>
        <begin position="8"/>
        <end position="326"/>
    </location>
</feature>
<sequence>MSADTRGPVVVVGGGIGGLATALALQRAGRPVRVLERGARLDGGGAGLVLSPNAQRSLRALGVEEATRSRATVLTRTVVCQPDGRALARVDLDGRGASGALLGVHRADLVEVLAAALDPGTVELGHEVADVMGVEADLVVGADGIRSVVRAAMDVDVRPTHRGYTVWRALVPSGQDLAEPATLVETWGRGERFGVVPVADGWTYVYACVNADEGEPVADDLADLRRRFAGWHAPLPALLAAVEPGTLLRHDIRDLPPGRTPLHRGRLALVGDAAHAMEPNLGQGAGLALEDAVVLAHALATAPSLDAALAGYARARAPRVAALARQSRRVGRLAQHGHPALVALRDLTLLATPPGLARRASGRATTWQPPIPSATAPSPQEIR</sequence>
<dbReference type="Proteomes" id="UP001596524">
    <property type="component" value="Unassembled WGS sequence"/>
</dbReference>
<reference evidence="6" key="1">
    <citation type="journal article" date="2019" name="Int. J. Syst. Evol. Microbiol.">
        <title>The Global Catalogue of Microorganisms (GCM) 10K type strain sequencing project: providing services to taxonomists for standard genome sequencing and annotation.</title>
        <authorList>
            <consortium name="The Broad Institute Genomics Platform"/>
            <consortium name="The Broad Institute Genome Sequencing Center for Infectious Disease"/>
            <person name="Wu L."/>
            <person name="Ma J."/>
        </authorList>
    </citation>
    <scope>NUCLEOTIDE SEQUENCE [LARGE SCALE GENOMIC DNA]</scope>
    <source>
        <strain evidence="6">FCH27</strain>
    </source>
</reference>